<accession>A0A0G4KSQ1</accession>
<gene>
    <name evidence="1" type="ORF">BN1723_017309</name>
</gene>
<dbReference type="EMBL" id="CVQI01003403">
    <property type="protein sequence ID" value="CRK12779.1"/>
    <property type="molecule type" value="Genomic_DNA"/>
</dbReference>
<evidence type="ECO:0000313" key="1">
    <source>
        <dbReference type="EMBL" id="CRK12779.1"/>
    </source>
</evidence>
<organism evidence="1 2">
    <name type="scientific">Verticillium longisporum</name>
    <name type="common">Verticillium dahliae var. longisporum</name>
    <dbReference type="NCBI Taxonomy" id="100787"/>
    <lineage>
        <taxon>Eukaryota</taxon>
        <taxon>Fungi</taxon>
        <taxon>Dikarya</taxon>
        <taxon>Ascomycota</taxon>
        <taxon>Pezizomycotina</taxon>
        <taxon>Sordariomycetes</taxon>
        <taxon>Hypocreomycetidae</taxon>
        <taxon>Glomerellales</taxon>
        <taxon>Plectosphaerellaceae</taxon>
        <taxon>Verticillium</taxon>
    </lineage>
</organism>
<reference evidence="2" key="1">
    <citation type="submission" date="2015-05" db="EMBL/GenBank/DDBJ databases">
        <authorList>
            <person name="Fogelqvist Johan"/>
        </authorList>
    </citation>
    <scope>NUCLEOTIDE SEQUENCE [LARGE SCALE GENOMIC DNA]</scope>
</reference>
<proteinExistence type="predicted"/>
<dbReference type="Proteomes" id="UP000045706">
    <property type="component" value="Unassembled WGS sequence"/>
</dbReference>
<sequence>NGIMNPYKYI</sequence>
<name>A0A0G4KSQ1_VERLO</name>
<evidence type="ECO:0000313" key="2">
    <source>
        <dbReference type="Proteomes" id="UP000045706"/>
    </source>
</evidence>
<protein>
    <submittedName>
        <fullName evidence="1">Uncharacterized protein</fullName>
    </submittedName>
</protein>
<feature type="non-terminal residue" evidence="1">
    <location>
        <position position="1"/>
    </location>
</feature>